<dbReference type="AlphaFoldDB" id="A0A3G6J748"/>
<dbReference type="RefSeq" id="WP_123927884.1">
    <property type="nucleotide sequence ID" value="NZ_CP033896.1"/>
</dbReference>
<evidence type="ECO:0000313" key="1">
    <source>
        <dbReference type="EMBL" id="AZA13593.1"/>
    </source>
</evidence>
<dbReference type="Proteomes" id="UP000269019">
    <property type="component" value="Chromosome"/>
</dbReference>
<dbReference type="KEGG" id="ccho:CCHOA_05970"/>
<accession>A0A3G6J748</accession>
<dbReference type="OrthoDB" id="5184241at2"/>
<gene>
    <name evidence="1" type="ORF">CCHOA_05970</name>
</gene>
<keyword evidence="2" id="KW-1185">Reference proteome</keyword>
<evidence type="ECO:0000313" key="2">
    <source>
        <dbReference type="Proteomes" id="UP000269019"/>
    </source>
</evidence>
<reference evidence="1 2" key="1">
    <citation type="submission" date="2018-11" db="EMBL/GenBank/DDBJ databases">
        <authorList>
            <person name="Kleinhagauer T."/>
            <person name="Glaeser S.P."/>
            <person name="Spergser J."/>
            <person name="Ruckert C."/>
            <person name="Kaempfer P."/>
            <person name="Busse H.-J."/>
        </authorList>
    </citation>
    <scope>NUCLEOTIDE SEQUENCE [LARGE SCALE GENOMIC DNA]</scope>
    <source>
        <strain evidence="1 2">200CH</strain>
    </source>
</reference>
<evidence type="ECO:0008006" key="3">
    <source>
        <dbReference type="Google" id="ProtNLM"/>
    </source>
</evidence>
<name>A0A3G6J748_9CORY</name>
<protein>
    <recommendedName>
        <fullName evidence="3">DNA-binding protein</fullName>
    </recommendedName>
</protein>
<organism evidence="1 2">
    <name type="scientific">Corynebacterium choanae</name>
    <dbReference type="NCBI Taxonomy" id="1862358"/>
    <lineage>
        <taxon>Bacteria</taxon>
        <taxon>Bacillati</taxon>
        <taxon>Actinomycetota</taxon>
        <taxon>Actinomycetes</taxon>
        <taxon>Mycobacteriales</taxon>
        <taxon>Corynebacteriaceae</taxon>
        <taxon>Corynebacterium</taxon>
    </lineage>
</organism>
<sequence>MPTFAVHARYRGTAKRRAALVKQSAEALSVLDGMAPFEVVDVEDIATTSTTPRAVVDTIMVLLSDGDWAVGVSFAHSAQLAKKQAADCLRKRAKAGVVQVNCQPFHGVTSSDIESVFVLAAFVLARRTPEGREATSYMRRGFTQVEAAEYLGITKQAMSQRLQAAGWQAENAAWQLAVHLLTRLAEG</sequence>
<dbReference type="EMBL" id="CP033896">
    <property type="protein sequence ID" value="AZA13593.1"/>
    <property type="molecule type" value="Genomic_DNA"/>
</dbReference>
<proteinExistence type="predicted"/>